<proteinExistence type="predicted"/>
<dbReference type="Gene3D" id="3.30.200.20">
    <property type="entry name" value="Phosphorylase Kinase, domain 1"/>
    <property type="match status" value="1"/>
</dbReference>
<gene>
    <name evidence="2" type="ORF">D4764_01G0002050</name>
</gene>
<dbReference type="InterPro" id="IPR051700">
    <property type="entry name" value="STE20_Ser-Thr_kinase"/>
</dbReference>
<sequence>MANDSPAKSLGDIDLASLRDPAGIFELVEVVGNGTYGQVYKLVEHQHHGSLQRKRAPEFRRPDAPQLRPRHLWSRTTEVIIPSLRGLKHFCWTGEADQDDHMQQTCSSQEELARASAAHRPPGTVALSAATFRGAGGTTTATFPPEQK</sequence>
<dbReference type="EMBL" id="RHFK02000001">
    <property type="protein sequence ID" value="TWW80390.1"/>
    <property type="molecule type" value="Genomic_DNA"/>
</dbReference>
<dbReference type="GO" id="GO:0005829">
    <property type="term" value="C:cytosol"/>
    <property type="evidence" value="ECO:0007669"/>
    <property type="project" value="TreeGrafter"/>
</dbReference>
<evidence type="ECO:0000313" key="3">
    <source>
        <dbReference type="Proteomes" id="UP000324091"/>
    </source>
</evidence>
<keyword evidence="3" id="KW-1185">Reference proteome</keyword>
<dbReference type="AlphaFoldDB" id="A0A5C6PQ36"/>
<dbReference type="GO" id="GO:0016301">
    <property type="term" value="F:kinase activity"/>
    <property type="evidence" value="ECO:0007669"/>
    <property type="project" value="UniProtKB-KW"/>
</dbReference>
<dbReference type="Proteomes" id="UP000324091">
    <property type="component" value="Chromosome 1"/>
</dbReference>
<protein>
    <submittedName>
        <fullName evidence="2">Mitogen-activated protein kinase kinase kinase kinase 4</fullName>
    </submittedName>
</protein>
<reference evidence="2 3" key="1">
    <citation type="submission" date="2019-04" db="EMBL/GenBank/DDBJ databases">
        <title>Chromosome genome assembly for Takifugu flavidus.</title>
        <authorList>
            <person name="Xiao S."/>
        </authorList>
    </citation>
    <scope>NUCLEOTIDE SEQUENCE [LARGE SCALE GENOMIC DNA]</scope>
    <source>
        <strain evidence="2">HTHZ2018</strain>
        <tissue evidence="2">Muscle</tissue>
    </source>
</reference>
<dbReference type="PANTHER" id="PTHR47096:SF1">
    <property type="entry name" value="MISSHAPEN LIKE KINASE 1"/>
    <property type="match status" value="1"/>
</dbReference>
<name>A0A5C6PQ36_9TELE</name>
<evidence type="ECO:0000313" key="2">
    <source>
        <dbReference type="EMBL" id="TWW80390.1"/>
    </source>
</evidence>
<comment type="caution">
    <text evidence="2">The sequence shown here is derived from an EMBL/GenBank/DDBJ whole genome shotgun (WGS) entry which is preliminary data.</text>
</comment>
<evidence type="ECO:0000256" key="1">
    <source>
        <dbReference type="SAM" id="MobiDB-lite"/>
    </source>
</evidence>
<accession>A0A5C6PQ36</accession>
<keyword evidence="2" id="KW-0418">Kinase</keyword>
<organism evidence="2 3">
    <name type="scientific">Takifugu flavidus</name>
    <name type="common">sansaifugu</name>
    <dbReference type="NCBI Taxonomy" id="433684"/>
    <lineage>
        <taxon>Eukaryota</taxon>
        <taxon>Metazoa</taxon>
        <taxon>Chordata</taxon>
        <taxon>Craniata</taxon>
        <taxon>Vertebrata</taxon>
        <taxon>Euteleostomi</taxon>
        <taxon>Actinopterygii</taxon>
        <taxon>Neopterygii</taxon>
        <taxon>Teleostei</taxon>
        <taxon>Neoteleostei</taxon>
        <taxon>Acanthomorphata</taxon>
        <taxon>Eupercaria</taxon>
        <taxon>Tetraodontiformes</taxon>
        <taxon>Tetradontoidea</taxon>
        <taxon>Tetraodontidae</taxon>
        <taxon>Takifugu</taxon>
    </lineage>
</organism>
<dbReference type="PANTHER" id="PTHR47096">
    <property type="entry name" value="MISSHAPEN LIKE KINASE 1"/>
    <property type="match status" value="1"/>
</dbReference>
<feature type="region of interest" description="Disordered" evidence="1">
    <location>
        <begin position="48"/>
        <end position="67"/>
    </location>
</feature>
<keyword evidence="2" id="KW-0808">Transferase</keyword>